<proteinExistence type="predicted"/>
<accession>A0A2N9LPX1</accession>
<sequence>MSSVLDYRKCPQCKFEQADFEYNCRTFEEYLQCRMCGYCEVVDREIDNEGKVTYKHKINEGAGALFYRWQGAIGYTSYFLSTQEEVTEAEQWLREKLAAGQVRPSSAYVSRWDKETRSVEFVIGRLFEFSNYDPDDEIPEQKGPSDLRPFQLVEQRYQAKLRYSCGHILESWILLLQGQPAPAATAILRTDVPCLACLPKFISGAGDFSAEELATVCSCRTRLWENRWIDGSGEYVTPAFDHPQSLEEAASRFYAAYPERKQCHPESMGFHLQCEGWSDEEIAAKKWLCDCAGCRAKPMSLGCMRSRR</sequence>
<gene>
    <name evidence="1" type="ORF">SBA5_490063</name>
</gene>
<organism evidence="1 2">
    <name type="scientific">Candidatus Sulfuritelmatomonas gaucii</name>
    <dbReference type="NCBI Taxonomy" id="2043161"/>
    <lineage>
        <taxon>Bacteria</taxon>
        <taxon>Pseudomonadati</taxon>
        <taxon>Acidobacteriota</taxon>
        <taxon>Terriglobia</taxon>
        <taxon>Terriglobales</taxon>
        <taxon>Acidobacteriaceae</taxon>
        <taxon>Candidatus Sulfuritelmatomonas</taxon>
    </lineage>
</organism>
<dbReference type="EMBL" id="OKRB01000107">
    <property type="protein sequence ID" value="SPE25288.1"/>
    <property type="molecule type" value="Genomic_DNA"/>
</dbReference>
<evidence type="ECO:0000313" key="2">
    <source>
        <dbReference type="Proteomes" id="UP000239735"/>
    </source>
</evidence>
<reference evidence="2" key="1">
    <citation type="submission" date="2018-02" db="EMBL/GenBank/DDBJ databases">
        <authorList>
            <person name="Hausmann B."/>
        </authorList>
    </citation>
    <scope>NUCLEOTIDE SEQUENCE [LARGE SCALE GENOMIC DNA]</scope>
    <source>
        <strain evidence="2">Peat soil MAG SbA5</strain>
    </source>
</reference>
<protein>
    <submittedName>
        <fullName evidence="1">Uncharacterized protein</fullName>
    </submittedName>
</protein>
<dbReference type="Proteomes" id="UP000239735">
    <property type="component" value="Unassembled WGS sequence"/>
</dbReference>
<dbReference type="AlphaFoldDB" id="A0A2N9LPX1"/>
<name>A0A2N9LPX1_9BACT</name>
<evidence type="ECO:0000313" key="1">
    <source>
        <dbReference type="EMBL" id="SPE25288.1"/>
    </source>
</evidence>